<dbReference type="InterPro" id="IPR015895">
    <property type="entry name" value="4pyrrol_synth_GluRdtase_N"/>
</dbReference>
<dbReference type="GO" id="GO:0019353">
    <property type="term" value="P:protoporphyrinogen IX biosynthetic process from glutamate"/>
    <property type="evidence" value="ECO:0007669"/>
    <property type="project" value="TreeGrafter"/>
</dbReference>
<feature type="domain" description="Glutamyl-tRNA reductase N-terminal" evidence="1">
    <location>
        <begin position="6"/>
        <end position="100"/>
    </location>
</feature>
<protein>
    <recommendedName>
        <fullName evidence="1">Glutamyl-tRNA reductase N-terminal domain-containing protein</fullName>
    </recommendedName>
</protein>
<dbReference type="EMBL" id="UINC01115605">
    <property type="protein sequence ID" value="SVC86759.1"/>
    <property type="molecule type" value="Genomic_DNA"/>
</dbReference>
<feature type="non-terminal residue" evidence="2">
    <location>
        <position position="100"/>
    </location>
</feature>
<dbReference type="GO" id="GO:0008883">
    <property type="term" value="F:glutamyl-tRNA reductase activity"/>
    <property type="evidence" value="ECO:0007669"/>
    <property type="project" value="InterPro"/>
</dbReference>
<accession>A0A382QMK7</accession>
<dbReference type="Pfam" id="PF05201">
    <property type="entry name" value="GlutR_N"/>
    <property type="match status" value="1"/>
</dbReference>
<evidence type="ECO:0000259" key="1">
    <source>
        <dbReference type="Pfam" id="PF05201"/>
    </source>
</evidence>
<proteinExistence type="predicted"/>
<gene>
    <name evidence="2" type="ORF">METZ01_LOCUS339613</name>
</gene>
<dbReference type="SUPFAM" id="SSF69742">
    <property type="entry name" value="Glutamyl tRNA-reductase catalytic, N-terminal domain"/>
    <property type="match status" value="1"/>
</dbReference>
<dbReference type="Gene3D" id="3.30.460.30">
    <property type="entry name" value="Glutamyl-tRNA reductase, N-terminal domain"/>
    <property type="match status" value="1"/>
</dbReference>
<dbReference type="PANTHER" id="PTHR43013:SF1">
    <property type="entry name" value="GLUTAMYL-TRNA REDUCTASE"/>
    <property type="match status" value="1"/>
</dbReference>
<dbReference type="AlphaFoldDB" id="A0A382QMK7"/>
<name>A0A382QMK7_9ZZZZ</name>
<dbReference type="PANTHER" id="PTHR43013">
    <property type="entry name" value="GLUTAMYL-TRNA REDUCTASE"/>
    <property type="match status" value="1"/>
</dbReference>
<reference evidence="2" key="1">
    <citation type="submission" date="2018-05" db="EMBL/GenBank/DDBJ databases">
        <authorList>
            <person name="Lanie J.A."/>
            <person name="Ng W.-L."/>
            <person name="Kazmierczak K.M."/>
            <person name="Andrzejewski T.M."/>
            <person name="Davidsen T.M."/>
            <person name="Wayne K.J."/>
            <person name="Tettelin H."/>
            <person name="Glass J.I."/>
            <person name="Rusch D."/>
            <person name="Podicherti R."/>
            <person name="Tsui H.-C.T."/>
            <person name="Winkler M.E."/>
        </authorList>
    </citation>
    <scope>NUCLEOTIDE SEQUENCE</scope>
</reference>
<sequence length="100" mass="11928">MRFTVIGWNFKNTPIEVRERLALTRDQQIELANRLKECFKLGDIVILSTCNRTEFFLANAEQQLNQIIEMLQKYWNIPDLRESIYILQNLDASRHLFRVA</sequence>
<evidence type="ECO:0000313" key="2">
    <source>
        <dbReference type="EMBL" id="SVC86759.1"/>
    </source>
</evidence>
<dbReference type="InterPro" id="IPR036343">
    <property type="entry name" value="GluRdtase_N_sf"/>
</dbReference>
<dbReference type="GO" id="GO:0050661">
    <property type="term" value="F:NADP binding"/>
    <property type="evidence" value="ECO:0007669"/>
    <property type="project" value="InterPro"/>
</dbReference>
<organism evidence="2">
    <name type="scientific">marine metagenome</name>
    <dbReference type="NCBI Taxonomy" id="408172"/>
    <lineage>
        <taxon>unclassified sequences</taxon>
        <taxon>metagenomes</taxon>
        <taxon>ecological metagenomes</taxon>
    </lineage>
</organism>